<dbReference type="Pfam" id="PF01936">
    <property type="entry name" value="NYN"/>
    <property type="match status" value="1"/>
</dbReference>
<keyword evidence="4" id="KW-1185">Reference proteome</keyword>
<evidence type="ECO:0000256" key="1">
    <source>
        <dbReference type="SAM" id="MobiDB-lite"/>
    </source>
</evidence>
<name>A0ABQ4PS44_9PROT</name>
<reference evidence="3" key="2">
    <citation type="journal article" date="2023" name="ISME Commun">
        <title>Characterization of a bloom-associated alphaproteobacterial lineage, 'Candidatus Phycosocius': insights into freshwater algal-bacterial interactions.</title>
        <authorList>
            <person name="Tanabe Y."/>
            <person name="Yamaguchi H."/>
            <person name="Yoshida M."/>
            <person name="Kai A."/>
            <person name="Okazaki Y."/>
        </authorList>
    </citation>
    <scope>NUCLEOTIDE SEQUENCE</scope>
    <source>
        <strain evidence="3">BOTRYCO-1</strain>
    </source>
</reference>
<protein>
    <submittedName>
        <fullName evidence="3">NYN domain-containing protein</fullName>
    </submittedName>
</protein>
<dbReference type="RefSeq" id="WP_284358323.1">
    <property type="nucleotide sequence ID" value="NZ_BPFZ01000001.1"/>
</dbReference>
<dbReference type="CDD" id="cd10911">
    <property type="entry name" value="PIN_LabA"/>
    <property type="match status" value="1"/>
</dbReference>
<evidence type="ECO:0000313" key="4">
    <source>
        <dbReference type="Proteomes" id="UP001161064"/>
    </source>
</evidence>
<dbReference type="PANTHER" id="PTHR35458">
    <property type="entry name" value="SLR0755 PROTEIN"/>
    <property type="match status" value="1"/>
</dbReference>
<comment type="caution">
    <text evidence="3">The sequence shown here is derived from an EMBL/GenBank/DDBJ whole genome shotgun (WGS) entry which is preliminary data.</text>
</comment>
<sequence length="218" mass="24837">MTFYPNERIALFIDGANFYAAARTLGFDVDYRKLLEEFKKRGRLVRASYYTAILEEVEYSPVRPLADWLDYNGFNVITKPAKEFTDTLGRRRVKGDMDIEIAVDMMELAPHIDHIVLFSGDGDFRQLIEAVQRRGPRVSVVSSIKTQPPMIADELRRQADTFIDLADLASLIGRPPRPDGYENPRGGYRADSIGDGDEFLDDLEDDFEVIEDEFEGEA</sequence>
<proteinExistence type="predicted"/>
<dbReference type="Proteomes" id="UP001161064">
    <property type="component" value="Unassembled WGS sequence"/>
</dbReference>
<dbReference type="InterPro" id="IPR021139">
    <property type="entry name" value="NYN"/>
</dbReference>
<feature type="region of interest" description="Disordered" evidence="1">
    <location>
        <begin position="173"/>
        <end position="195"/>
    </location>
</feature>
<reference evidence="3" key="1">
    <citation type="submission" date="2021-05" db="EMBL/GenBank/DDBJ databases">
        <authorList>
            <person name="Tanabe Y."/>
        </authorList>
    </citation>
    <scope>NUCLEOTIDE SEQUENCE</scope>
    <source>
        <strain evidence="3">BOTRYCO-1</strain>
    </source>
</reference>
<accession>A0ABQ4PS44</accession>
<gene>
    <name evidence="3" type="ORF">PsB1_0008</name>
</gene>
<dbReference type="PANTHER" id="PTHR35458:SF2">
    <property type="entry name" value="SLR0755 PROTEIN"/>
    <property type="match status" value="1"/>
</dbReference>
<dbReference type="InterPro" id="IPR047140">
    <property type="entry name" value="LabA"/>
</dbReference>
<dbReference type="Gene3D" id="3.40.50.1010">
    <property type="entry name" value="5'-nuclease"/>
    <property type="match status" value="1"/>
</dbReference>
<organism evidence="3 4">
    <name type="scientific">Candidatus Phycosocius spiralis</name>
    <dbReference type="NCBI Taxonomy" id="2815099"/>
    <lineage>
        <taxon>Bacteria</taxon>
        <taxon>Pseudomonadati</taxon>
        <taxon>Pseudomonadota</taxon>
        <taxon>Alphaproteobacteria</taxon>
        <taxon>Caulobacterales</taxon>
        <taxon>Caulobacterales incertae sedis</taxon>
        <taxon>Candidatus Phycosocius</taxon>
    </lineage>
</organism>
<evidence type="ECO:0000313" key="3">
    <source>
        <dbReference type="EMBL" id="GIU65854.1"/>
    </source>
</evidence>
<feature type="domain" description="NYN" evidence="2">
    <location>
        <begin position="8"/>
        <end position="165"/>
    </location>
</feature>
<evidence type="ECO:0000259" key="2">
    <source>
        <dbReference type="Pfam" id="PF01936"/>
    </source>
</evidence>
<dbReference type="EMBL" id="BPFZ01000001">
    <property type="protein sequence ID" value="GIU65854.1"/>
    <property type="molecule type" value="Genomic_DNA"/>
</dbReference>